<dbReference type="SUPFAM" id="SSF46689">
    <property type="entry name" value="Homeodomain-like"/>
    <property type="match status" value="1"/>
</dbReference>
<keyword evidence="3" id="KW-0804">Transcription</keyword>
<dbReference type="InterPro" id="IPR004111">
    <property type="entry name" value="Repressor_TetR_C"/>
</dbReference>
<gene>
    <name evidence="6" type="ORF">HH308_26395</name>
</gene>
<sequence length="232" mass="24026">MTSASRTRRGRPPRGTTALSRESIVEAALTLIDDDGIATVSMRSVARRLGVDAKSLYNHVPDKDGLLDAVAESLLGAMRLPQPTGDLRADLVAIGHAFREAALRHPRAAPLVLTRQLESNRGLAPIEATLAVLLDAGFPPDEAVHILRATIATLIGTLLREVDAGPTVGSADAGHVAARTASLTSAGFPRIAAAAPALAHLDADAEFAFTLDLALDAITARLDAGGHPHSAG</sequence>
<evidence type="ECO:0000256" key="1">
    <source>
        <dbReference type="ARBA" id="ARBA00023015"/>
    </source>
</evidence>
<reference evidence="6 7" key="1">
    <citation type="submission" date="2020-04" db="EMBL/GenBank/DDBJ databases">
        <title>Gordonia sp. nov. TBRC 11910.</title>
        <authorList>
            <person name="Suriyachadkun C."/>
        </authorList>
    </citation>
    <scope>NUCLEOTIDE SEQUENCE [LARGE SCALE GENOMIC DNA]</scope>
    <source>
        <strain evidence="6 7">TBRC 11910</strain>
    </source>
</reference>
<accession>A0A848LB04</accession>
<evidence type="ECO:0000313" key="6">
    <source>
        <dbReference type="EMBL" id="NMO04758.1"/>
    </source>
</evidence>
<evidence type="ECO:0000313" key="7">
    <source>
        <dbReference type="Proteomes" id="UP000550729"/>
    </source>
</evidence>
<feature type="DNA-binding region" description="H-T-H motif" evidence="4">
    <location>
        <begin position="41"/>
        <end position="60"/>
    </location>
</feature>
<dbReference type="Gene3D" id="1.10.10.60">
    <property type="entry name" value="Homeodomain-like"/>
    <property type="match status" value="1"/>
</dbReference>
<dbReference type="GO" id="GO:0003700">
    <property type="term" value="F:DNA-binding transcription factor activity"/>
    <property type="evidence" value="ECO:0007669"/>
    <property type="project" value="TreeGrafter"/>
</dbReference>
<dbReference type="PRINTS" id="PR00455">
    <property type="entry name" value="HTHTETR"/>
</dbReference>
<dbReference type="RefSeq" id="WP_170197259.1">
    <property type="nucleotide sequence ID" value="NZ_JABBNB010000040.1"/>
</dbReference>
<keyword evidence="7" id="KW-1185">Reference proteome</keyword>
<name>A0A848LB04_9ACTN</name>
<evidence type="ECO:0000256" key="3">
    <source>
        <dbReference type="ARBA" id="ARBA00023163"/>
    </source>
</evidence>
<organism evidence="6 7">
    <name type="scientific">Gordonia asplenii</name>
    <dbReference type="NCBI Taxonomy" id="2725283"/>
    <lineage>
        <taxon>Bacteria</taxon>
        <taxon>Bacillati</taxon>
        <taxon>Actinomycetota</taxon>
        <taxon>Actinomycetes</taxon>
        <taxon>Mycobacteriales</taxon>
        <taxon>Gordoniaceae</taxon>
        <taxon>Gordonia</taxon>
    </lineage>
</organism>
<dbReference type="Pfam" id="PF02909">
    <property type="entry name" value="TetR_C_1"/>
    <property type="match status" value="1"/>
</dbReference>
<dbReference type="InterPro" id="IPR036271">
    <property type="entry name" value="Tet_transcr_reg_TetR-rel_C_sf"/>
</dbReference>
<dbReference type="InterPro" id="IPR050109">
    <property type="entry name" value="HTH-type_TetR-like_transc_reg"/>
</dbReference>
<comment type="caution">
    <text evidence="6">The sequence shown here is derived from an EMBL/GenBank/DDBJ whole genome shotgun (WGS) entry which is preliminary data.</text>
</comment>
<dbReference type="Gene3D" id="1.10.357.10">
    <property type="entry name" value="Tetracycline Repressor, domain 2"/>
    <property type="match status" value="1"/>
</dbReference>
<dbReference type="Pfam" id="PF00440">
    <property type="entry name" value="TetR_N"/>
    <property type="match status" value="1"/>
</dbReference>
<dbReference type="InterPro" id="IPR001647">
    <property type="entry name" value="HTH_TetR"/>
</dbReference>
<dbReference type="PANTHER" id="PTHR30055">
    <property type="entry name" value="HTH-TYPE TRANSCRIPTIONAL REGULATOR RUTR"/>
    <property type="match status" value="1"/>
</dbReference>
<evidence type="ECO:0000256" key="2">
    <source>
        <dbReference type="ARBA" id="ARBA00023125"/>
    </source>
</evidence>
<dbReference type="EMBL" id="JABBNB010000040">
    <property type="protein sequence ID" value="NMO04758.1"/>
    <property type="molecule type" value="Genomic_DNA"/>
</dbReference>
<keyword evidence="1" id="KW-0805">Transcription regulation</keyword>
<feature type="domain" description="HTH tetR-type" evidence="5">
    <location>
        <begin position="18"/>
        <end position="78"/>
    </location>
</feature>
<dbReference type="PANTHER" id="PTHR30055:SF151">
    <property type="entry name" value="TRANSCRIPTIONAL REGULATORY PROTEIN"/>
    <property type="match status" value="1"/>
</dbReference>
<protein>
    <submittedName>
        <fullName evidence="6">TetR family transcriptional regulator</fullName>
    </submittedName>
</protein>
<dbReference type="SUPFAM" id="SSF48498">
    <property type="entry name" value="Tetracyclin repressor-like, C-terminal domain"/>
    <property type="match status" value="1"/>
</dbReference>
<evidence type="ECO:0000259" key="5">
    <source>
        <dbReference type="PROSITE" id="PS50977"/>
    </source>
</evidence>
<dbReference type="InterPro" id="IPR009057">
    <property type="entry name" value="Homeodomain-like_sf"/>
</dbReference>
<keyword evidence="2 4" id="KW-0238">DNA-binding</keyword>
<dbReference type="AlphaFoldDB" id="A0A848LB04"/>
<dbReference type="GO" id="GO:0000976">
    <property type="term" value="F:transcription cis-regulatory region binding"/>
    <property type="evidence" value="ECO:0007669"/>
    <property type="project" value="TreeGrafter"/>
</dbReference>
<dbReference type="GO" id="GO:0045892">
    <property type="term" value="P:negative regulation of DNA-templated transcription"/>
    <property type="evidence" value="ECO:0007669"/>
    <property type="project" value="InterPro"/>
</dbReference>
<dbReference type="Proteomes" id="UP000550729">
    <property type="component" value="Unassembled WGS sequence"/>
</dbReference>
<proteinExistence type="predicted"/>
<dbReference type="PROSITE" id="PS50977">
    <property type="entry name" value="HTH_TETR_2"/>
    <property type="match status" value="1"/>
</dbReference>
<evidence type="ECO:0000256" key="4">
    <source>
        <dbReference type="PROSITE-ProRule" id="PRU00335"/>
    </source>
</evidence>